<dbReference type="Gene3D" id="2.30.40.10">
    <property type="entry name" value="Urease, subunit C, domain 1"/>
    <property type="match status" value="1"/>
</dbReference>
<feature type="non-terminal residue" evidence="2">
    <location>
        <position position="65"/>
    </location>
</feature>
<evidence type="ECO:0000313" key="3">
    <source>
        <dbReference type="Proteomes" id="UP000240608"/>
    </source>
</evidence>
<evidence type="ECO:0000256" key="1">
    <source>
        <dbReference type="SAM" id="SignalP"/>
    </source>
</evidence>
<feature type="signal peptide" evidence="1">
    <location>
        <begin position="1"/>
        <end position="23"/>
    </location>
</feature>
<evidence type="ECO:0000313" key="2">
    <source>
        <dbReference type="EMBL" id="PTB95941.1"/>
    </source>
</evidence>
<comment type="caution">
    <text evidence="2">The sequence shown here is derived from an EMBL/GenBank/DDBJ whole genome shotgun (WGS) entry which is preliminary data.</text>
</comment>
<keyword evidence="1" id="KW-0732">Signal</keyword>
<dbReference type="EMBL" id="PYVU01000076">
    <property type="protein sequence ID" value="PTB95941.1"/>
    <property type="molecule type" value="Genomic_DNA"/>
</dbReference>
<organism evidence="2 3">
    <name type="scientific">Marivirga lumbricoides</name>
    <dbReference type="NCBI Taxonomy" id="1046115"/>
    <lineage>
        <taxon>Bacteria</taxon>
        <taxon>Pseudomonadati</taxon>
        <taxon>Bacteroidota</taxon>
        <taxon>Cytophagia</taxon>
        <taxon>Cytophagales</taxon>
        <taxon>Marivirgaceae</taxon>
        <taxon>Marivirga</taxon>
    </lineage>
</organism>
<accession>A0A2T4DQ39</accession>
<keyword evidence="2" id="KW-0378">Hydrolase</keyword>
<proteinExistence type="predicted"/>
<feature type="chain" id="PRO_5015667342" evidence="1">
    <location>
        <begin position="24"/>
        <end position="65"/>
    </location>
</feature>
<dbReference type="InterPro" id="IPR011059">
    <property type="entry name" value="Metal-dep_hydrolase_composite"/>
</dbReference>
<sequence length="65" mass="7410">MKKRLLRLFLALSMIVSYTSINAQTKYIHCGNLIDVEKGKVNEKMTILVEGEKIKSIEKGFIQVP</sequence>
<name>A0A2T4DQ39_9BACT</name>
<dbReference type="AlphaFoldDB" id="A0A2T4DQ39"/>
<dbReference type="GO" id="GO:0016810">
    <property type="term" value="F:hydrolase activity, acting on carbon-nitrogen (but not peptide) bonds"/>
    <property type="evidence" value="ECO:0007669"/>
    <property type="project" value="InterPro"/>
</dbReference>
<gene>
    <name evidence="2" type="ORF">C9994_09615</name>
</gene>
<protein>
    <submittedName>
        <fullName evidence="2">Amidohydrolase</fullName>
    </submittedName>
</protein>
<reference evidence="2 3" key="1">
    <citation type="submission" date="2018-03" db="EMBL/GenBank/DDBJ databases">
        <title>Cross-interface Injection: A General Nanoliter Liquid Handling Method Applied to Single Cells Genome Amplification Automated Nanoliter Liquid Handling Applied to Single Cell Multiple Displacement Amplification.</title>
        <authorList>
            <person name="Yun J."/>
            <person name="Xu P."/>
            <person name="Xu J."/>
            <person name="Dai X."/>
            <person name="Wang Y."/>
            <person name="Zheng X."/>
            <person name="Cao C."/>
            <person name="Yi Q."/>
            <person name="Zhu Y."/>
            <person name="Wang L."/>
            <person name="Dong Z."/>
            <person name="Huang Y."/>
            <person name="Huang L."/>
            <person name="Du W."/>
        </authorList>
    </citation>
    <scope>NUCLEOTIDE SEQUENCE [LARGE SCALE GENOMIC DNA]</scope>
    <source>
        <strain evidence="2 3">Z-D1-2</strain>
    </source>
</reference>
<dbReference type="Proteomes" id="UP000240608">
    <property type="component" value="Unassembled WGS sequence"/>
</dbReference>